<gene>
    <name evidence="2" type="ORF">SAMN04488540_104134</name>
</gene>
<keyword evidence="1" id="KW-0472">Membrane</keyword>
<organism evidence="2 3">
    <name type="scientific">Ferrimonas sediminum</name>
    <dbReference type="NCBI Taxonomy" id="718193"/>
    <lineage>
        <taxon>Bacteria</taxon>
        <taxon>Pseudomonadati</taxon>
        <taxon>Pseudomonadota</taxon>
        <taxon>Gammaproteobacteria</taxon>
        <taxon>Alteromonadales</taxon>
        <taxon>Ferrimonadaceae</taxon>
        <taxon>Ferrimonas</taxon>
    </lineage>
</organism>
<dbReference type="RefSeq" id="WP_090363846.1">
    <property type="nucleotide sequence ID" value="NZ_FNEM01000004.1"/>
</dbReference>
<sequence length="103" mass="10446">MSNGSNQLSPASRTMIASALLGGTASAVSQWSQYQSGELAVNDMTTKVLKDAAKAGLAGGVATAVAGQMAGRPVLSLATVLCAGAASLYLIDELMENRNEQNT</sequence>
<accession>A0A1G8PZ15</accession>
<dbReference type="EMBL" id="FNEM01000004">
    <property type="protein sequence ID" value="SDI97683.1"/>
    <property type="molecule type" value="Genomic_DNA"/>
</dbReference>
<feature type="transmembrane region" description="Helical" evidence="1">
    <location>
        <begin position="74"/>
        <end position="91"/>
    </location>
</feature>
<proteinExistence type="predicted"/>
<reference evidence="3" key="1">
    <citation type="submission" date="2016-10" db="EMBL/GenBank/DDBJ databases">
        <authorList>
            <person name="Varghese N."/>
            <person name="Submissions S."/>
        </authorList>
    </citation>
    <scope>NUCLEOTIDE SEQUENCE [LARGE SCALE GENOMIC DNA]</scope>
    <source>
        <strain evidence="3">DSM 23317</strain>
    </source>
</reference>
<evidence type="ECO:0000313" key="3">
    <source>
        <dbReference type="Proteomes" id="UP000199527"/>
    </source>
</evidence>
<dbReference type="OrthoDB" id="5904314at2"/>
<keyword evidence="1" id="KW-0812">Transmembrane</keyword>
<keyword evidence="1" id="KW-1133">Transmembrane helix</keyword>
<dbReference type="AlphaFoldDB" id="A0A1G8PZ15"/>
<evidence type="ECO:0000256" key="1">
    <source>
        <dbReference type="SAM" id="Phobius"/>
    </source>
</evidence>
<protein>
    <submittedName>
        <fullName evidence="2">Uncharacterized protein</fullName>
    </submittedName>
</protein>
<dbReference type="Proteomes" id="UP000199527">
    <property type="component" value="Unassembled WGS sequence"/>
</dbReference>
<name>A0A1G8PZ15_9GAMM</name>
<dbReference type="Pfam" id="PF26373">
    <property type="entry name" value="MamC"/>
    <property type="match status" value="1"/>
</dbReference>
<dbReference type="InterPro" id="IPR058956">
    <property type="entry name" value="MamC"/>
</dbReference>
<keyword evidence="3" id="KW-1185">Reference proteome</keyword>
<evidence type="ECO:0000313" key="2">
    <source>
        <dbReference type="EMBL" id="SDI97683.1"/>
    </source>
</evidence>